<feature type="region of interest" description="Disordered" evidence="1">
    <location>
        <begin position="1"/>
        <end position="24"/>
    </location>
</feature>
<evidence type="ECO:0000256" key="1">
    <source>
        <dbReference type="SAM" id="MobiDB-lite"/>
    </source>
</evidence>
<reference evidence="2" key="1">
    <citation type="submission" date="2021-05" db="EMBL/GenBank/DDBJ databases">
        <authorList>
            <person name="Khan N."/>
        </authorList>
    </citation>
    <scope>NUCLEOTIDE SEQUENCE</scope>
</reference>
<dbReference type="Proteomes" id="UP000693738">
    <property type="component" value="Unassembled WGS sequence"/>
</dbReference>
<evidence type="ECO:0000313" key="3">
    <source>
        <dbReference type="Proteomes" id="UP000693738"/>
    </source>
</evidence>
<dbReference type="AlphaFoldDB" id="A0A8J2IJE9"/>
<feature type="compositionally biased region" description="Low complexity" evidence="1">
    <location>
        <begin position="14"/>
        <end position="24"/>
    </location>
</feature>
<feature type="compositionally biased region" description="Polar residues" evidence="1">
    <location>
        <begin position="1"/>
        <end position="11"/>
    </location>
</feature>
<gene>
    <name evidence="2" type="ORF">FEQUK3_LOCUS3277</name>
</gene>
<protein>
    <submittedName>
        <fullName evidence="2">Uncharacterized protein</fullName>
    </submittedName>
</protein>
<organism evidence="2 3">
    <name type="scientific">Fusarium equiseti</name>
    <name type="common">Fusarium scirpi</name>
    <dbReference type="NCBI Taxonomy" id="61235"/>
    <lineage>
        <taxon>Eukaryota</taxon>
        <taxon>Fungi</taxon>
        <taxon>Dikarya</taxon>
        <taxon>Ascomycota</taxon>
        <taxon>Pezizomycotina</taxon>
        <taxon>Sordariomycetes</taxon>
        <taxon>Hypocreomycetidae</taxon>
        <taxon>Hypocreales</taxon>
        <taxon>Nectriaceae</taxon>
        <taxon>Fusarium</taxon>
        <taxon>Fusarium incarnatum-equiseti species complex</taxon>
    </lineage>
</organism>
<accession>A0A8J2IJE9</accession>
<proteinExistence type="predicted"/>
<dbReference type="EMBL" id="CAJSTJ010000119">
    <property type="protein sequence ID" value="CAG7557517.1"/>
    <property type="molecule type" value="Genomic_DNA"/>
</dbReference>
<sequence>MDSPTLSTPPRFTSPPASLTPASPKQACSISVEPSIPLHDLGKNYGTCNCSGCTGCTDEGFCMGDGELVRW</sequence>
<comment type="caution">
    <text evidence="2">The sequence shown here is derived from an EMBL/GenBank/DDBJ whole genome shotgun (WGS) entry which is preliminary data.</text>
</comment>
<evidence type="ECO:0000313" key="2">
    <source>
        <dbReference type="EMBL" id="CAG7557517.1"/>
    </source>
</evidence>
<name>A0A8J2IJE9_FUSEQ</name>